<dbReference type="Gene3D" id="3.90.180.10">
    <property type="entry name" value="Medium-chain alcohol dehydrogenases, catalytic domain"/>
    <property type="match status" value="1"/>
</dbReference>
<evidence type="ECO:0000256" key="2">
    <source>
        <dbReference type="ARBA" id="ARBA00022833"/>
    </source>
</evidence>
<evidence type="ECO:0000256" key="4">
    <source>
        <dbReference type="RuleBase" id="RU361277"/>
    </source>
</evidence>
<dbReference type="InterPro" id="IPR036291">
    <property type="entry name" value="NAD(P)-bd_dom_sf"/>
</dbReference>
<dbReference type="SUPFAM" id="SSF51735">
    <property type="entry name" value="NAD(P)-binding Rossmann-fold domains"/>
    <property type="match status" value="1"/>
</dbReference>
<dbReference type="SUPFAM" id="SSF50129">
    <property type="entry name" value="GroES-like"/>
    <property type="match status" value="1"/>
</dbReference>
<gene>
    <name evidence="6" type="ORF">J9259_01980</name>
    <name evidence="7" type="ORF">KIY12_02520</name>
</gene>
<dbReference type="GO" id="GO:0043168">
    <property type="term" value="F:anion binding"/>
    <property type="evidence" value="ECO:0007669"/>
    <property type="project" value="UniProtKB-ARBA"/>
</dbReference>
<dbReference type="PANTHER" id="PTHR43401:SF2">
    <property type="entry name" value="L-THREONINE 3-DEHYDROGENASE"/>
    <property type="match status" value="1"/>
</dbReference>
<dbReference type="GO" id="GO:0016616">
    <property type="term" value="F:oxidoreductase activity, acting on the CH-OH group of donors, NAD or NADP as acceptor"/>
    <property type="evidence" value="ECO:0007669"/>
    <property type="project" value="UniProtKB-ARBA"/>
</dbReference>
<evidence type="ECO:0000313" key="7">
    <source>
        <dbReference type="EMBL" id="MBX8643590.1"/>
    </source>
</evidence>
<dbReference type="Proteomes" id="UP000750197">
    <property type="component" value="Unassembled WGS sequence"/>
</dbReference>
<dbReference type="InterPro" id="IPR011032">
    <property type="entry name" value="GroES-like_sf"/>
</dbReference>
<dbReference type="PROSITE" id="PS00059">
    <property type="entry name" value="ADH_ZINC"/>
    <property type="match status" value="1"/>
</dbReference>
<dbReference type="GO" id="GO:0051262">
    <property type="term" value="P:protein tetramerization"/>
    <property type="evidence" value="ECO:0007669"/>
    <property type="project" value="UniProtKB-ARBA"/>
</dbReference>
<dbReference type="EMBL" id="JAGVSJ010000003">
    <property type="protein sequence ID" value="MBX8631281.1"/>
    <property type="molecule type" value="Genomic_DNA"/>
</dbReference>
<comment type="similarity">
    <text evidence="4">Belongs to the zinc-containing alcohol dehydrogenase family.</text>
</comment>
<evidence type="ECO:0000313" key="8">
    <source>
        <dbReference type="Proteomes" id="UP000716004"/>
    </source>
</evidence>
<dbReference type="AlphaFoldDB" id="A0A8J7YPA8"/>
<reference evidence="6" key="1">
    <citation type="submission" date="2021-04" db="EMBL/GenBank/DDBJ databases">
        <title>Genomic insights into ecological role and evolution of a novel Thermoplasmata order Candidatus Sysuiplasmatales.</title>
        <authorList>
            <person name="Yuan Y."/>
        </authorList>
    </citation>
    <scope>NUCLEOTIDE SEQUENCE</scope>
    <source>
        <strain evidence="7">TUT19-bin139</strain>
        <strain evidence="6">YP2-bin.285</strain>
    </source>
</reference>
<dbReference type="InterPro" id="IPR013149">
    <property type="entry name" value="ADH-like_C"/>
</dbReference>
<dbReference type="GO" id="GO:0044281">
    <property type="term" value="P:small molecule metabolic process"/>
    <property type="evidence" value="ECO:0007669"/>
    <property type="project" value="UniProtKB-ARBA"/>
</dbReference>
<keyword evidence="1 4" id="KW-0479">Metal-binding</keyword>
<dbReference type="EMBL" id="JAHEAC010000012">
    <property type="protein sequence ID" value="MBX8643590.1"/>
    <property type="molecule type" value="Genomic_DNA"/>
</dbReference>
<dbReference type="InterPro" id="IPR013154">
    <property type="entry name" value="ADH-like_N"/>
</dbReference>
<feature type="domain" description="Enoyl reductase (ER)" evidence="5">
    <location>
        <begin position="7"/>
        <end position="336"/>
    </location>
</feature>
<dbReference type="InterPro" id="IPR020843">
    <property type="entry name" value="ER"/>
</dbReference>
<proteinExistence type="inferred from homology"/>
<dbReference type="PANTHER" id="PTHR43401">
    <property type="entry name" value="L-THREONINE 3-DEHYDROGENASE"/>
    <property type="match status" value="1"/>
</dbReference>
<dbReference type="Gene3D" id="3.40.50.720">
    <property type="entry name" value="NAD(P)-binding Rossmann-like Domain"/>
    <property type="match status" value="1"/>
</dbReference>
<dbReference type="SMART" id="SM00829">
    <property type="entry name" value="PKS_ER"/>
    <property type="match status" value="1"/>
</dbReference>
<comment type="cofactor">
    <cofactor evidence="4">
        <name>Zn(2+)</name>
        <dbReference type="ChEBI" id="CHEBI:29105"/>
    </cofactor>
</comment>
<evidence type="ECO:0000256" key="1">
    <source>
        <dbReference type="ARBA" id="ARBA00022723"/>
    </source>
</evidence>
<sequence>MKTCTVGNRNNLVISEQEVPKISDDEILVEMRACGICGTDVEKIRGNYSSRILGHEAVGIVASTGKNVSNFKAGDRVFPHHHVPCYECHYCMSGSETMCPQFSKSNLDPGGLSEFFRVPAWNIKKGGVFRLPEGLGFRTATMIEPLACVLRGLGKIPVSGSDTVGIVGVGPVGMMHVTALKIISDCRIVAVDISEDRLKFASLIGADMAVTPADAVREVELATGGIGADVVFVASGSSGAIGTGIKMLRKGGKMIQFGLPPPNTHLPADYSEIFKREISIMPTYSAVEREVAAAIEMIASHQAEFSRLISDVFGLEDAEKAFNIAEKGEAARKIIIERGEN</sequence>
<dbReference type="Pfam" id="PF08240">
    <property type="entry name" value="ADH_N"/>
    <property type="match status" value="1"/>
</dbReference>
<name>A0A8J7YPA8_9ARCH</name>
<dbReference type="InterPro" id="IPR050129">
    <property type="entry name" value="Zn_alcohol_dh"/>
</dbReference>
<keyword evidence="3" id="KW-0560">Oxidoreductase</keyword>
<dbReference type="InterPro" id="IPR002328">
    <property type="entry name" value="ADH_Zn_CS"/>
</dbReference>
<evidence type="ECO:0000313" key="6">
    <source>
        <dbReference type="EMBL" id="MBX8631281.1"/>
    </source>
</evidence>
<dbReference type="Proteomes" id="UP000716004">
    <property type="component" value="Unassembled WGS sequence"/>
</dbReference>
<evidence type="ECO:0000259" key="5">
    <source>
        <dbReference type="SMART" id="SM00829"/>
    </source>
</evidence>
<dbReference type="GO" id="GO:0030554">
    <property type="term" value="F:adenyl nucleotide binding"/>
    <property type="evidence" value="ECO:0007669"/>
    <property type="project" value="UniProtKB-ARBA"/>
</dbReference>
<dbReference type="GO" id="GO:0008270">
    <property type="term" value="F:zinc ion binding"/>
    <property type="evidence" value="ECO:0007669"/>
    <property type="project" value="InterPro"/>
</dbReference>
<evidence type="ECO:0000256" key="3">
    <source>
        <dbReference type="ARBA" id="ARBA00023002"/>
    </source>
</evidence>
<protein>
    <submittedName>
        <fullName evidence="6">Alcohol dehydrogenase catalytic domain-containing protein</fullName>
    </submittedName>
</protein>
<organism evidence="6 8">
    <name type="scientific">Candidatus Sysuiplasma superficiale</name>
    <dbReference type="NCBI Taxonomy" id="2823368"/>
    <lineage>
        <taxon>Archaea</taxon>
        <taxon>Methanobacteriati</taxon>
        <taxon>Thermoplasmatota</taxon>
        <taxon>Thermoplasmata</taxon>
        <taxon>Candidatus Sysuiplasmatales</taxon>
        <taxon>Candidatus Sysuiplasmataceae</taxon>
        <taxon>Candidatus Sysuiplasma</taxon>
    </lineage>
</organism>
<dbReference type="Pfam" id="PF00107">
    <property type="entry name" value="ADH_zinc_N"/>
    <property type="match status" value="1"/>
</dbReference>
<comment type="caution">
    <text evidence="6">The sequence shown here is derived from an EMBL/GenBank/DDBJ whole genome shotgun (WGS) entry which is preliminary data.</text>
</comment>
<keyword evidence="2 4" id="KW-0862">Zinc</keyword>
<accession>A0A8J7YPA8</accession>